<dbReference type="EMBL" id="JAVREZ010000012">
    <property type="protein sequence ID" value="MDT0484642.1"/>
    <property type="molecule type" value="Genomic_DNA"/>
</dbReference>
<proteinExistence type="predicted"/>
<reference evidence="2" key="1">
    <citation type="submission" date="2023-07" db="EMBL/GenBank/DDBJ databases">
        <title>30 novel species of actinomycetes from the DSMZ collection.</title>
        <authorList>
            <person name="Nouioui I."/>
        </authorList>
    </citation>
    <scope>NUCLEOTIDE SEQUENCE [LARGE SCALE GENOMIC DNA]</scope>
    <source>
        <strain evidence="2">DSM 41640</strain>
    </source>
</reference>
<keyword evidence="2" id="KW-1185">Reference proteome</keyword>
<comment type="caution">
    <text evidence="1">The sequence shown here is derived from an EMBL/GenBank/DDBJ whole genome shotgun (WGS) entry which is preliminary data.</text>
</comment>
<dbReference type="InterPro" id="IPR011990">
    <property type="entry name" value="TPR-like_helical_dom_sf"/>
</dbReference>
<protein>
    <submittedName>
        <fullName evidence="1">Tetratricopeptide repeat protein</fullName>
    </submittedName>
</protein>
<dbReference type="Pfam" id="PF13374">
    <property type="entry name" value="TPR_10"/>
    <property type="match status" value="1"/>
</dbReference>
<evidence type="ECO:0000313" key="1">
    <source>
        <dbReference type="EMBL" id="MDT0484642.1"/>
    </source>
</evidence>
<organism evidence="1 2">
    <name type="scientific">Streptomyces doebereineriae</name>
    <dbReference type="NCBI Taxonomy" id="3075528"/>
    <lineage>
        <taxon>Bacteria</taxon>
        <taxon>Bacillati</taxon>
        <taxon>Actinomycetota</taxon>
        <taxon>Actinomycetes</taxon>
        <taxon>Kitasatosporales</taxon>
        <taxon>Streptomycetaceae</taxon>
        <taxon>Streptomyces</taxon>
    </lineage>
</organism>
<sequence>MARSVLWLRPDTGPGSLDVLAQAAVPLLVVVDYAETRTAQLAALLEAAFRHTGSTPVKLLLVARTAGDWWRQLQAQSALAEELLDGAPTIDLPPLEPDPGHSRTTAYREAIHAYAGQLPHVTDLQHHDWPATATRLTHTSAAAPERGHAPRAEDQSPQTTALTLHMSALADLLDIASHQDQDPADPAKAQGDSAVEDRLLKHEERYWSTSSTQLRTTLTLATLTDALAAVFLAGADTTGEADDLLARLPALKDQSRDRRDAVRDWITALYPPTTPGRPWDTLQPDRLTERFIGRRLLTHPDLAHQVIPGGSQRQATQVLTVYTRAAAQPAFQHQLDAHLTTLCIQHADTLVVPAMEVTTQTAEPQPLLDALNEITNAPDASLASLEQWADQLPSASRNLAPWAARLTQLIANLQRERSNQDPQQRPDLAMSLNNLAIRLGHLGRQEEALEAITEAVQIRRELANTRPVIHQGALEQSLAVLSRLRQEATVRARGDV</sequence>
<dbReference type="Proteomes" id="UP001183824">
    <property type="component" value="Unassembled WGS sequence"/>
</dbReference>
<accession>A0ABU2VGC8</accession>
<evidence type="ECO:0000313" key="2">
    <source>
        <dbReference type="Proteomes" id="UP001183824"/>
    </source>
</evidence>
<dbReference type="RefSeq" id="WP_311717496.1">
    <property type="nucleotide sequence ID" value="NZ_JAVREZ010000012.1"/>
</dbReference>
<dbReference type="SUPFAM" id="SSF48452">
    <property type="entry name" value="TPR-like"/>
    <property type="match status" value="1"/>
</dbReference>
<dbReference type="Gene3D" id="1.25.40.10">
    <property type="entry name" value="Tetratricopeptide repeat domain"/>
    <property type="match status" value="1"/>
</dbReference>
<gene>
    <name evidence="1" type="ORF">RNB18_31415</name>
</gene>
<name>A0ABU2VGC8_9ACTN</name>